<organism evidence="1">
    <name type="scientific">Tanacetum cinerariifolium</name>
    <name type="common">Dalmatian daisy</name>
    <name type="synonym">Chrysanthemum cinerariifolium</name>
    <dbReference type="NCBI Taxonomy" id="118510"/>
    <lineage>
        <taxon>Eukaryota</taxon>
        <taxon>Viridiplantae</taxon>
        <taxon>Streptophyta</taxon>
        <taxon>Embryophyta</taxon>
        <taxon>Tracheophyta</taxon>
        <taxon>Spermatophyta</taxon>
        <taxon>Magnoliopsida</taxon>
        <taxon>eudicotyledons</taxon>
        <taxon>Gunneridae</taxon>
        <taxon>Pentapetalae</taxon>
        <taxon>asterids</taxon>
        <taxon>campanulids</taxon>
        <taxon>Asterales</taxon>
        <taxon>Asteraceae</taxon>
        <taxon>Asteroideae</taxon>
        <taxon>Anthemideae</taxon>
        <taxon>Anthemidinae</taxon>
        <taxon>Tanacetum</taxon>
    </lineage>
</organism>
<dbReference type="EMBL" id="BKCJ011339106">
    <property type="protein sequence ID" value="GFD22680.1"/>
    <property type="molecule type" value="Genomic_DNA"/>
</dbReference>
<evidence type="ECO:0000313" key="1">
    <source>
        <dbReference type="EMBL" id="GFD22680.1"/>
    </source>
</evidence>
<gene>
    <name evidence="1" type="ORF">Tci_894649</name>
</gene>
<reference evidence="1" key="1">
    <citation type="journal article" date="2019" name="Sci. Rep.">
        <title>Draft genome of Tanacetum cinerariifolium, the natural source of mosquito coil.</title>
        <authorList>
            <person name="Yamashiro T."/>
            <person name="Shiraishi A."/>
            <person name="Satake H."/>
            <person name="Nakayama K."/>
        </authorList>
    </citation>
    <scope>NUCLEOTIDE SEQUENCE</scope>
</reference>
<sequence length="66" mass="7308">MEKDGLGAQEDASKQGRMIKEVDQNAEIAREEVVIETTTGFKDSAAPIIDLTEDEVRMAQAWAELK</sequence>
<name>A0A699UJD2_TANCI</name>
<dbReference type="AlphaFoldDB" id="A0A699UJD2"/>
<accession>A0A699UJD2</accession>
<protein>
    <submittedName>
        <fullName evidence="1">Uncharacterized protein</fullName>
    </submittedName>
</protein>
<feature type="non-terminal residue" evidence="1">
    <location>
        <position position="66"/>
    </location>
</feature>
<comment type="caution">
    <text evidence="1">The sequence shown here is derived from an EMBL/GenBank/DDBJ whole genome shotgun (WGS) entry which is preliminary data.</text>
</comment>
<proteinExistence type="predicted"/>